<evidence type="ECO:0000256" key="1">
    <source>
        <dbReference type="ARBA" id="ARBA00004305"/>
    </source>
</evidence>
<evidence type="ECO:0000256" key="8">
    <source>
        <dbReference type="ARBA" id="ARBA00022695"/>
    </source>
</evidence>
<comment type="subcellular location">
    <subcellularLocation>
        <location evidence="2">Cytoplasm</location>
    </subcellularLocation>
    <subcellularLocation>
        <location evidence="1">Mitochondrion matrix</location>
    </subcellularLocation>
</comment>
<dbReference type="HOGENOM" id="CLU_027827_2_1_1"/>
<evidence type="ECO:0000259" key="22">
    <source>
        <dbReference type="Pfam" id="PF01467"/>
    </source>
</evidence>
<dbReference type="NCBIfam" id="NF001985">
    <property type="entry name" value="PRK00777.1"/>
    <property type="match status" value="1"/>
</dbReference>
<dbReference type="Pfam" id="PF01121">
    <property type="entry name" value="CoaE"/>
    <property type="match status" value="1"/>
</dbReference>
<dbReference type="InterPro" id="IPR004821">
    <property type="entry name" value="Cyt_trans-like"/>
</dbReference>
<proteinExistence type="inferred from homology"/>
<evidence type="ECO:0000256" key="6">
    <source>
        <dbReference type="ARBA" id="ARBA00022553"/>
    </source>
</evidence>
<dbReference type="FunFam" id="3.40.50.620:FF:000089">
    <property type="entry name" value="Bifunctional coenzyme A synthase"/>
    <property type="match status" value="1"/>
</dbReference>
<dbReference type="GO" id="GO:0004140">
    <property type="term" value="F:dephospho-CoA kinase activity"/>
    <property type="evidence" value="ECO:0000318"/>
    <property type="project" value="GO_Central"/>
</dbReference>
<gene>
    <name evidence="23" type="primary">AUGUSTUS-3.0.2_05305</name>
    <name evidence="23" type="ORF">TcasGA2_TC005305</name>
</gene>
<dbReference type="GO" id="GO:0005524">
    <property type="term" value="F:ATP binding"/>
    <property type="evidence" value="ECO:0007669"/>
    <property type="project" value="UniProtKB-KW"/>
</dbReference>
<evidence type="ECO:0000256" key="15">
    <source>
        <dbReference type="ARBA" id="ARBA00051912"/>
    </source>
</evidence>
<evidence type="ECO:0000256" key="21">
    <source>
        <dbReference type="ARBA" id="ARBA00067394"/>
    </source>
</evidence>
<evidence type="ECO:0000256" key="18">
    <source>
        <dbReference type="ARBA" id="ARBA00060696"/>
    </source>
</evidence>
<comment type="catalytic activity">
    <reaction evidence="14">
        <text>(R)-4'-phosphopantetheine + ATP + H(+) = 3'-dephospho-CoA + diphosphate</text>
        <dbReference type="Rhea" id="RHEA:19801"/>
        <dbReference type="ChEBI" id="CHEBI:15378"/>
        <dbReference type="ChEBI" id="CHEBI:30616"/>
        <dbReference type="ChEBI" id="CHEBI:33019"/>
        <dbReference type="ChEBI" id="CHEBI:57328"/>
        <dbReference type="ChEBI" id="CHEBI:61723"/>
        <dbReference type="EC" id="2.7.7.3"/>
    </reaction>
    <physiologicalReaction direction="left-to-right" evidence="14">
        <dbReference type="Rhea" id="RHEA:19802"/>
    </physiologicalReaction>
</comment>
<keyword evidence="6" id="KW-0597">Phosphoprotein</keyword>
<comment type="subunit">
    <text evidence="3">Monomer.</text>
</comment>
<dbReference type="EC" id="2.7.1.24" evidence="20"/>
<evidence type="ECO:0000256" key="9">
    <source>
        <dbReference type="ARBA" id="ARBA00022741"/>
    </source>
</evidence>
<comment type="catalytic activity">
    <reaction evidence="15">
        <text>3'-dephospho-CoA + ATP = ADP + CoA + H(+)</text>
        <dbReference type="Rhea" id="RHEA:18245"/>
        <dbReference type="ChEBI" id="CHEBI:15378"/>
        <dbReference type="ChEBI" id="CHEBI:30616"/>
        <dbReference type="ChEBI" id="CHEBI:57287"/>
        <dbReference type="ChEBI" id="CHEBI:57328"/>
        <dbReference type="ChEBI" id="CHEBI:456216"/>
        <dbReference type="EC" id="2.7.1.24"/>
    </reaction>
    <physiologicalReaction direction="left-to-right" evidence="15">
        <dbReference type="Rhea" id="RHEA:18246"/>
    </physiologicalReaction>
</comment>
<evidence type="ECO:0000256" key="14">
    <source>
        <dbReference type="ARBA" id="ARBA00051310"/>
    </source>
</evidence>
<dbReference type="EMBL" id="KQ971363">
    <property type="protein sequence ID" value="EFA07751.2"/>
    <property type="molecule type" value="Genomic_DNA"/>
</dbReference>
<dbReference type="PROSITE" id="PS51219">
    <property type="entry name" value="DPCK"/>
    <property type="match status" value="1"/>
</dbReference>
<dbReference type="FunCoup" id="D6WVB0">
    <property type="interactions" value="1204"/>
</dbReference>
<dbReference type="STRING" id="7070.D6WVB0"/>
<dbReference type="CDD" id="cd02164">
    <property type="entry name" value="PPAT_CoAS"/>
    <property type="match status" value="1"/>
</dbReference>
<keyword evidence="8" id="KW-0548">Nucleotidyltransferase</keyword>
<keyword evidence="12" id="KW-0496">Mitochondrion</keyword>
<dbReference type="NCBIfam" id="TIGR00152">
    <property type="entry name" value="dephospho-CoA kinase"/>
    <property type="match status" value="1"/>
</dbReference>
<name>D6WVB0_TRICA</name>
<dbReference type="KEGG" id="tca:664060"/>
<evidence type="ECO:0000256" key="5">
    <source>
        <dbReference type="ARBA" id="ARBA00022490"/>
    </source>
</evidence>
<dbReference type="GO" id="GO:0015937">
    <property type="term" value="P:coenzyme A biosynthetic process"/>
    <property type="evidence" value="ECO:0000318"/>
    <property type="project" value="GO_Central"/>
</dbReference>
<evidence type="ECO:0000256" key="11">
    <source>
        <dbReference type="ARBA" id="ARBA00022840"/>
    </source>
</evidence>
<dbReference type="CDD" id="cd02022">
    <property type="entry name" value="DPCK"/>
    <property type="match status" value="1"/>
</dbReference>
<evidence type="ECO:0000256" key="12">
    <source>
        <dbReference type="ARBA" id="ARBA00023128"/>
    </source>
</evidence>
<dbReference type="InterPro" id="IPR014729">
    <property type="entry name" value="Rossmann-like_a/b/a_fold"/>
</dbReference>
<protein>
    <recommendedName>
        <fullName evidence="21">Bifunctional coenzyme A synthase</fullName>
        <ecNumber evidence="20">2.7.1.24</ecNumber>
        <ecNumber evidence="4">2.7.7.3</ecNumber>
    </recommendedName>
</protein>
<dbReference type="OMA" id="TQCLQSY"/>
<dbReference type="EC" id="2.7.7.3" evidence="4"/>
<reference evidence="23 24" key="1">
    <citation type="journal article" date="2008" name="Nature">
        <title>The genome of the model beetle and pest Tribolium castaneum.</title>
        <authorList>
            <consortium name="Tribolium Genome Sequencing Consortium"/>
            <person name="Richards S."/>
            <person name="Gibbs R.A."/>
            <person name="Weinstock G.M."/>
            <person name="Brown S.J."/>
            <person name="Denell R."/>
            <person name="Beeman R.W."/>
            <person name="Gibbs R."/>
            <person name="Beeman R.W."/>
            <person name="Brown S.J."/>
            <person name="Bucher G."/>
            <person name="Friedrich M."/>
            <person name="Grimmelikhuijzen C.J."/>
            <person name="Klingler M."/>
            <person name="Lorenzen M."/>
            <person name="Richards S."/>
            <person name="Roth S."/>
            <person name="Schroder R."/>
            <person name="Tautz D."/>
            <person name="Zdobnov E.M."/>
            <person name="Muzny D."/>
            <person name="Gibbs R.A."/>
            <person name="Weinstock G.M."/>
            <person name="Attaway T."/>
            <person name="Bell S."/>
            <person name="Buhay C.J."/>
            <person name="Chandrabose M.N."/>
            <person name="Chavez D."/>
            <person name="Clerk-Blankenburg K.P."/>
            <person name="Cree A."/>
            <person name="Dao M."/>
            <person name="Davis C."/>
            <person name="Chacko J."/>
            <person name="Dinh H."/>
            <person name="Dugan-Rocha S."/>
            <person name="Fowler G."/>
            <person name="Garner T.T."/>
            <person name="Garnes J."/>
            <person name="Gnirke A."/>
            <person name="Hawes A."/>
            <person name="Hernandez J."/>
            <person name="Hines S."/>
            <person name="Holder M."/>
            <person name="Hume J."/>
            <person name="Jhangiani S.N."/>
            <person name="Joshi V."/>
            <person name="Khan Z.M."/>
            <person name="Jackson L."/>
            <person name="Kovar C."/>
            <person name="Kowis A."/>
            <person name="Lee S."/>
            <person name="Lewis L.R."/>
            <person name="Margolis J."/>
            <person name="Morgan M."/>
            <person name="Nazareth L.V."/>
            <person name="Nguyen N."/>
            <person name="Okwuonu G."/>
            <person name="Parker D."/>
            <person name="Richards S."/>
            <person name="Ruiz S.J."/>
            <person name="Santibanez J."/>
            <person name="Savard J."/>
            <person name="Scherer S.E."/>
            <person name="Schneider B."/>
            <person name="Sodergren E."/>
            <person name="Tautz D."/>
            <person name="Vattahil S."/>
            <person name="Villasana D."/>
            <person name="White C.S."/>
            <person name="Wright R."/>
            <person name="Park Y."/>
            <person name="Beeman R.W."/>
            <person name="Lord J."/>
            <person name="Oppert B."/>
            <person name="Lorenzen M."/>
            <person name="Brown S."/>
            <person name="Wang L."/>
            <person name="Savard J."/>
            <person name="Tautz D."/>
            <person name="Richards S."/>
            <person name="Weinstock G."/>
            <person name="Gibbs R.A."/>
            <person name="Liu Y."/>
            <person name="Worley K."/>
            <person name="Weinstock G."/>
            <person name="Elsik C.G."/>
            <person name="Reese J.T."/>
            <person name="Elhaik E."/>
            <person name="Landan G."/>
            <person name="Graur D."/>
            <person name="Arensburger P."/>
            <person name="Atkinson P."/>
            <person name="Beeman R.W."/>
            <person name="Beidler J."/>
            <person name="Brown S.J."/>
            <person name="Demuth J.P."/>
            <person name="Drury D.W."/>
            <person name="Du Y.Z."/>
            <person name="Fujiwara H."/>
            <person name="Lorenzen M."/>
            <person name="Maselli V."/>
            <person name="Osanai M."/>
            <person name="Park Y."/>
            <person name="Robertson H.M."/>
            <person name="Tu Z."/>
            <person name="Wang J.J."/>
            <person name="Wang S."/>
            <person name="Richards S."/>
            <person name="Song H."/>
            <person name="Zhang L."/>
            <person name="Sodergren E."/>
            <person name="Werner D."/>
            <person name="Stanke M."/>
            <person name="Morgenstern B."/>
            <person name="Solovyev V."/>
            <person name="Kosarev P."/>
            <person name="Brown G."/>
            <person name="Chen H.C."/>
            <person name="Ermolaeva O."/>
            <person name="Hlavina W."/>
            <person name="Kapustin Y."/>
            <person name="Kiryutin B."/>
            <person name="Kitts P."/>
            <person name="Maglott D."/>
            <person name="Pruitt K."/>
            <person name="Sapojnikov V."/>
            <person name="Souvorov A."/>
            <person name="Mackey A.J."/>
            <person name="Waterhouse R.M."/>
            <person name="Wyder S."/>
            <person name="Zdobnov E.M."/>
            <person name="Zdobnov E.M."/>
            <person name="Wyder S."/>
            <person name="Kriventseva E.V."/>
            <person name="Kadowaki T."/>
            <person name="Bork P."/>
            <person name="Aranda M."/>
            <person name="Bao R."/>
            <person name="Beermann A."/>
            <person name="Berns N."/>
            <person name="Bolognesi R."/>
            <person name="Bonneton F."/>
            <person name="Bopp D."/>
            <person name="Brown S.J."/>
            <person name="Bucher G."/>
            <person name="Butts T."/>
            <person name="Chaumot A."/>
            <person name="Denell R.E."/>
            <person name="Ferrier D.E."/>
            <person name="Friedrich M."/>
            <person name="Gordon C.M."/>
            <person name="Jindra M."/>
            <person name="Klingler M."/>
            <person name="Lan Q."/>
            <person name="Lattorff H.M."/>
            <person name="Laudet V."/>
            <person name="von Levetsow C."/>
            <person name="Liu Z."/>
            <person name="Lutz R."/>
            <person name="Lynch J.A."/>
            <person name="da Fonseca R.N."/>
            <person name="Posnien N."/>
            <person name="Reuter R."/>
            <person name="Roth S."/>
            <person name="Savard J."/>
            <person name="Schinko J.B."/>
            <person name="Schmitt C."/>
            <person name="Schoppmeier M."/>
            <person name="Schroder R."/>
            <person name="Shippy T.D."/>
            <person name="Simonnet F."/>
            <person name="Marques-Souza H."/>
            <person name="Tautz D."/>
            <person name="Tomoyasu Y."/>
            <person name="Trauner J."/>
            <person name="Van der Zee M."/>
            <person name="Vervoort M."/>
            <person name="Wittkopp N."/>
            <person name="Wimmer E.A."/>
            <person name="Yang X."/>
            <person name="Jones A.K."/>
            <person name="Sattelle D.B."/>
            <person name="Ebert P.R."/>
            <person name="Nelson D."/>
            <person name="Scott J.G."/>
            <person name="Beeman R.W."/>
            <person name="Muthukrishnan S."/>
            <person name="Kramer K.J."/>
            <person name="Arakane Y."/>
            <person name="Beeman R.W."/>
            <person name="Zhu Q."/>
            <person name="Hogenkamp D."/>
            <person name="Dixit R."/>
            <person name="Oppert B."/>
            <person name="Jiang H."/>
            <person name="Zou Z."/>
            <person name="Marshall J."/>
            <person name="Elpidina E."/>
            <person name="Vinokurov K."/>
            <person name="Oppert C."/>
            <person name="Zou Z."/>
            <person name="Evans J."/>
            <person name="Lu Z."/>
            <person name="Zhao P."/>
            <person name="Sumathipala N."/>
            <person name="Altincicek B."/>
            <person name="Vilcinskas A."/>
            <person name="Williams M."/>
            <person name="Hultmark D."/>
            <person name="Hetru C."/>
            <person name="Jiang H."/>
            <person name="Grimmelikhuijzen C.J."/>
            <person name="Hauser F."/>
            <person name="Cazzamali G."/>
            <person name="Williamson M."/>
            <person name="Park Y."/>
            <person name="Li B."/>
            <person name="Tanaka Y."/>
            <person name="Predel R."/>
            <person name="Neupert S."/>
            <person name="Schachtner J."/>
            <person name="Verleyen P."/>
            <person name="Raible F."/>
            <person name="Bork P."/>
            <person name="Friedrich M."/>
            <person name="Walden K.K."/>
            <person name="Robertson H.M."/>
            <person name="Angeli S."/>
            <person name="Foret S."/>
            <person name="Bucher G."/>
            <person name="Schuetz S."/>
            <person name="Maleszka R."/>
            <person name="Wimmer E.A."/>
            <person name="Beeman R.W."/>
            <person name="Lorenzen M."/>
            <person name="Tomoyasu Y."/>
            <person name="Miller S.C."/>
            <person name="Grossmann D."/>
            <person name="Bucher G."/>
        </authorList>
    </citation>
    <scope>NUCLEOTIDE SEQUENCE [LARGE SCALE GENOMIC DNA]</scope>
    <source>
        <strain evidence="23 24">Georgia GA2</strain>
    </source>
</reference>
<evidence type="ECO:0000256" key="2">
    <source>
        <dbReference type="ARBA" id="ARBA00004496"/>
    </source>
</evidence>
<dbReference type="FunFam" id="3.40.50.300:FF:000899">
    <property type="entry name" value="Bifunctional coenzyme A synthase"/>
    <property type="match status" value="1"/>
</dbReference>
<keyword evidence="24" id="KW-1185">Reference proteome</keyword>
<organism evidence="23 24">
    <name type="scientific">Tribolium castaneum</name>
    <name type="common">Red flour beetle</name>
    <dbReference type="NCBI Taxonomy" id="7070"/>
    <lineage>
        <taxon>Eukaryota</taxon>
        <taxon>Metazoa</taxon>
        <taxon>Ecdysozoa</taxon>
        <taxon>Arthropoda</taxon>
        <taxon>Hexapoda</taxon>
        <taxon>Insecta</taxon>
        <taxon>Pterygota</taxon>
        <taxon>Neoptera</taxon>
        <taxon>Endopterygota</taxon>
        <taxon>Coleoptera</taxon>
        <taxon>Polyphaga</taxon>
        <taxon>Cucujiformia</taxon>
        <taxon>Tenebrionidae</taxon>
        <taxon>Tenebrionidae incertae sedis</taxon>
        <taxon>Tribolium</taxon>
    </lineage>
</organism>
<dbReference type="Gene3D" id="3.40.50.300">
    <property type="entry name" value="P-loop containing nucleotide triphosphate hydrolases"/>
    <property type="match status" value="1"/>
</dbReference>
<dbReference type="Pfam" id="PF01467">
    <property type="entry name" value="CTP_transf_like"/>
    <property type="match status" value="1"/>
</dbReference>
<reference evidence="23 24" key="2">
    <citation type="journal article" date="2010" name="Nucleic Acids Res.">
        <title>BeetleBase in 2010: revisions to provide comprehensive genomic information for Tribolium castaneum.</title>
        <authorList>
            <person name="Kim H.S."/>
            <person name="Murphy T."/>
            <person name="Xia J."/>
            <person name="Caragea D."/>
            <person name="Park Y."/>
            <person name="Beeman R.W."/>
            <person name="Lorenzen M.D."/>
            <person name="Butcher S."/>
            <person name="Manak J.R."/>
            <person name="Brown S.J."/>
        </authorList>
    </citation>
    <scope>GENOME REANNOTATION</scope>
    <source>
        <strain evidence="23 24">Georgia GA2</strain>
    </source>
</reference>
<dbReference type="Proteomes" id="UP000007266">
    <property type="component" value="Linkage group 8"/>
</dbReference>
<evidence type="ECO:0000256" key="13">
    <source>
        <dbReference type="ARBA" id="ARBA00023268"/>
    </source>
</evidence>
<keyword evidence="7" id="KW-0808">Transferase</keyword>
<keyword evidence="11" id="KW-0067">ATP-binding</keyword>
<dbReference type="GO" id="GO:0004595">
    <property type="term" value="F:pantetheine-phosphate adenylyltransferase activity"/>
    <property type="evidence" value="ECO:0007669"/>
    <property type="project" value="UniProtKB-EC"/>
</dbReference>
<evidence type="ECO:0000256" key="3">
    <source>
        <dbReference type="ARBA" id="ARBA00011245"/>
    </source>
</evidence>
<sequence>MLAKTGLLVVSNPTQIGKILPSIQKRVKNTLYIQLLSALSEPFGNFYTNVFTSWPKYSKTLYGIYSQAATHCENLDVRVLLSGLKYQTVSQIQTKSNIDLIIFDRIHSKTDIDNFIKTKVANIASEYNVVTLDSAGDRIEDFICDDDESIYNHTVLGGTFDRLHTAHKLLLTEAALRSRRKVTVGVTEESMLPGKILWELIENLDVRIQNVENFLNDICAELDYNVVPISDPFGPSITDPTMEMIVVSEETVKGSQKINEIRLEKQLNPLDVHSVKLIDEPYPNLNEERKISSSTGRIRLLGTLLRPVAKKNIPNKPYVIGLTGGVASGKSGVANWLIQHEAEIINCDLIGHEVYKSGRPCHTKIVDCFGDSVLTPEGEVDRKVLGSIVFSDSSALKKLNGLVWPAIADEVQKMITNSKNPVVVVEAAVLLTAGWQSFCHEVWSTLVPRSEAIKRLMARNKLTEEQAIARINSQPSNKAYVQEAHVVLCPLWDVEFTGMQVKKAWDLLQDRLL</sequence>
<evidence type="ECO:0000256" key="10">
    <source>
        <dbReference type="ARBA" id="ARBA00022777"/>
    </source>
</evidence>
<comment type="pathway">
    <text evidence="17">Cofactor biosynthesis; coenzyme A biosynthesis; CoA from (R)-pantothenate: step 4/5.</text>
</comment>
<keyword evidence="9" id="KW-0547">Nucleotide-binding</keyword>
<comment type="pathway">
    <text evidence="18">Cofactor biosynthesis; coenzyme A biosynthesis; CoA from (R)-pantothenate: step 5/5.</text>
</comment>
<dbReference type="HAMAP" id="MF_00376">
    <property type="entry name" value="Dephospho_CoA_kinase"/>
    <property type="match status" value="1"/>
</dbReference>
<evidence type="ECO:0000256" key="19">
    <source>
        <dbReference type="ARBA" id="ARBA00061673"/>
    </source>
</evidence>
<dbReference type="AlphaFoldDB" id="D6WVB0"/>
<comment type="function">
    <text evidence="16">Bifunctional enzyme that catalyzes the fourth and fifth sequential steps of CoA biosynthetic pathway. The fourth reaction is catalyzed by the phosphopantetheine adenylyltransferase, coded by the coaD domain; the fifth reaction is catalyzed by the dephospho-CoA kinase, coded by the coaE domain. May act as a point of CoA biosynthesis regulation.</text>
</comment>
<keyword evidence="5" id="KW-0963">Cytoplasm</keyword>
<dbReference type="SUPFAM" id="SSF52374">
    <property type="entry name" value="Nucleotidylyl transferase"/>
    <property type="match status" value="1"/>
</dbReference>
<accession>D6WVB0</accession>
<evidence type="ECO:0000256" key="7">
    <source>
        <dbReference type="ARBA" id="ARBA00022679"/>
    </source>
</evidence>
<comment type="similarity">
    <text evidence="19">In the central section; belongs to the eukaryotic CoaD family.</text>
</comment>
<dbReference type="Gene3D" id="3.40.50.620">
    <property type="entry name" value="HUPs"/>
    <property type="match status" value="1"/>
</dbReference>
<dbReference type="eggNOG" id="KOG3351">
    <property type="taxonomic scope" value="Eukaryota"/>
</dbReference>
<dbReference type="PANTHER" id="PTHR10695">
    <property type="entry name" value="DEPHOSPHO-COA KINASE-RELATED"/>
    <property type="match status" value="1"/>
</dbReference>
<keyword evidence="13" id="KW-0511">Multifunctional enzyme</keyword>
<dbReference type="InterPro" id="IPR001977">
    <property type="entry name" value="Depp_CoAkinase"/>
</dbReference>
<dbReference type="InterPro" id="IPR027417">
    <property type="entry name" value="P-loop_NTPase"/>
</dbReference>
<evidence type="ECO:0000256" key="16">
    <source>
        <dbReference type="ARBA" id="ARBA00059677"/>
    </source>
</evidence>
<feature type="domain" description="Cytidyltransferase-like" evidence="22">
    <location>
        <begin position="155"/>
        <end position="295"/>
    </location>
</feature>
<keyword evidence="10" id="KW-0418">Kinase</keyword>
<evidence type="ECO:0000256" key="4">
    <source>
        <dbReference type="ARBA" id="ARBA00012392"/>
    </source>
</evidence>
<evidence type="ECO:0000313" key="24">
    <source>
        <dbReference type="Proteomes" id="UP000007266"/>
    </source>
</evidence>
<dbReference type="eggNOG" id="KOG3220">
    <property type="taxonomic scope" value="Eukaryota"/>
</dbReference>
<dbReference type="PANTHER" id="PTHR10695:SF46">
    <property type="entry name" value="BIFUNCTIONAL COENZYME A SYNTHASE-RELATED"/>
    <property type="match status" value="1"/>
</dbReference>
<evidence type="ECO:0000256" key="20">
    <source>
        <dbReference type="ARBA" id="ARBA00066359"/>
    </source>
</evidence>
<dbReference type="SUPFAM" id="SSF52540">
    <property type="entry name" value="P-loop containing nucleoside triphosphate hydrolases"/>
    <property type="match status" value="1"/>
</dbReference>
<evidence type="ECO:0000313" key="23">
    <source>
        <dbReference type="EMBL" id="EFA07751.2"/>
    </source>
</evidence>
<evidence type="ECO:0000256" key="17">
    <source>
        <dbReference type="ARBA" id="ARBA00060565"/>
    </source>
</evidence>
<dbReference type="GO" id="GO:0005759">
    <property type="term" value="C:mitochondrial matrix"/>
    <property type="evidence" value="ECO:0007669"/>
    <property type="project" value="UniProtKB-SubCell"/>
</dbReference>
<dbReference type="InParanoid" id="D6WVB0"/>
<dbReference type="OrthoDB" id="330671at2759"/>